<proteinExistence type="predicted"/>
<protein>
    <submittedName>
        <fullName evidence="3">Unannotated protein</fullName>
    </submittedName>
</protein>
<dbReference type="Pfam" id="PF02518">
    <property type="entry name" value="HATPase_c"/>
    <property type="match status" value="1"/>
</dbReference>
<dbReference type="AlphaFoldDB" id="A0A6J7KQF4"/>
<name>A0A6J7KQF4_9ZZZZ</name>
<sequence length="390" mass="43101">MTDPTIRTTFALRRIDRLTGRIFSAGTILTGGETYWHGLEQHLSLVQPWFWLATSVLVLVQLFNFVNFWFLKASRWPYLLHGAACLFVFATWGLQTGQVFEAGMTPWFWTAIGPASIAVGMFAPRIWAIAYILLVPVGWALMRLSPLGGSVGLDRAITDGVYSTLFPAVLATLVWMLRRAAIRADYTAEQSLAVQISEVSRETRIREQTRLDSILYISIFDALKLAARAKNSTDYSRAVQASKESLDRIEGAKNPKPETVSTMTLFETLERLVARIDPACVLSIRGSGITFLPSEVASGLSDATVQALNNSLQHAGAKANRAIHMKATRRGVKLVISDTGIGFRPSKVPAHSLGLRFVIFKQVEAVGGRVHIDSQPRQGTKVVLEWEAEK</sequence>
<feature type="transmembrane region" description="Helical" evidence="1">
    <location>
        <begin position="160"/>
        <end position="177"/>
    </location>
</feature>
<evidence type="ECO:0000313" key="3">
    <source>
        <dbReference type="EMBL" id="CAB4957857.1"/>
    </source>
</evidence>
<reference evidence="3" key="1">
    <citation type="submission" date="2020-05" db="EMBL/GenBank/DDBJ databases">
        <authorList>
            <person name="Chiriac C."/>
            <person name="Salcher M."/>
            <person name="Ghai R."/>
            <person name="Kavagutti S V."/>
        </authorList>
    </citation>
    <scope>NUCLEOTIDE SEQUENCE</scope>
</reference>
<keyword evidence="1" id="KW-0472">Membrane</keyword>
<feature type="transmembrane region" description="Helical" evidence="1">
    <location>
        <begin position="107"/>
        <end position="123"/>
    </location>
</feature>
<keyword evidence="1" id="KW-0812">Transmembrane</keyword>
<dbReference type="InterPro" id="IPR036890">
    <property type="entry name" value="HATPase_C_sf"/>
</dbReference>
<accession>A0A6J7KQF4</accession>
<evidence type="ECO:0000256" key="1">
    <source>
        <dbReference type="SAM" id="Phobius"/>
    </source>
</evidence>
<feature type="transmembrane region" description="Helical" evidence="1">
    <location>
        <begin position="49"/>
        <end position="71"/>
    </location>
</feature>
<keyword evidence="1" id="KW-1133">Transmembrane helix</keyword>
<feature type="domain" description="Histidine kinase/HSP90-like ATPase" evidence="2">
    <location>
        <begin position="300"/>
        <end position="387"/>
    </location>
</feature>
<dbReference type="SUPFAM" id="SSF55874">
    <property type="entry name" value="ATPase domain of HSP90 chaperone/DNA topoisomerase II/histidine kinase"/>
    <property type="match status" value="1"/>
</dbReference>
<gene>
    <name evidence="3" type="ORF">UFOPK3837_00867</name>
</gene>
<organism evidence="3">
    <name type="scientific">freshwater metagenome</name>
    <dbReference type="NCBI Taxonomy" id="449393"/>
    <lineage>
        <taxon>unclassified sequences</taxon>
        <taxon>metagenomes</taxon>
        <taxon>ecological metagenomes</taxon>
    </lineage>
</organism>
<dbReference type="InterPro" id="IPR003594">
    <property type="entry name" value="HATPase_dom"/>
</dbReference>
<feature type="transmembrane region" description="Helical" evidence="1">
    <location>
        <begin position="130"/>
        <end position="148"/>
    </location>
</feature>
<dbReference type="Gene3D" id="3.30.565.10">
    <property type="entry name" value="Histidine kinase-like ATPase, C-terminal domain"/>
    <property type="match status" value="1"/>
</dbReference>
<evidence type="ECO:0000259" key="2">
    <source>
        <dbReference type="Pfam" id="PF02518"/>
    </source>
</evidence>
<dbReference type="EMBL" id="CAFBNO010000041">
    <property type="protein sequence ID" value="CAB4957857.1"/>
    <property type="molecule type" value="Genomic_DNA"/>
</dbReference>
<feature type="transmembrane region" description="Helical" evidence="1">
    <location>
        <begin position="78"/>
        <end position="95"/>
    </location>
</feature>